<evidence type="ECO:0000313" key="1">
    <source>
        <dbReference type="EMBL" id="AUX82638.1"/>
    </source>
</evidence>
<name>A0A2L0HLM7_9CAUD</name>
<organism evidence="1 2">
    <name type="scientific">Microbacterium phage Aubergine</name>
    <dbReference type="NCBI Taxonomy" id="2079577"/>
    <lineage>
        <taxon>Viruses</taxon>
        <taxon>Duplodnaviria</taxon>
        <taxon>Heunggongvirae</taxon>
        <taxon>Uroviricota</taxon>
        <taxon>Caudoviricetes</taxon>
        <taxon>Ilzatvirus</taxon>
        <taxon>Ilzatvirus ilzat</taxon>
    </lineage>
</organism>
<evidence type="ECO:0000313" key="2">
    <source>
        <dbReference type="Proteomes" id="UP000241884"/>
    </source>
</evidence>
<protein>
    <submittedName>
        <fullName evidence="1">Uncharacterized protein</fullName>
    </submittedName>
</protein>
<sequence length="77" mass="8820">MCYNLSMTHTPQSKPTFGPMVPFGPGMEPFETPEWVEVEGRRFPWDPEQGCYVGLYIEPVDADGTLTEDSYWEIEEA</sequence>
<proteinExistence type="predicted"/>
<gene>
    <name evidence="1" type="primary">51</name>
    <name evidence="1" type="ORF">PBI_AUBERGINE_51</name>
</gene>
<dbReference type="Proteomes" id="UP000241884">
    <property type="component" value="Segment"/>
</dbReference>
<dbReference type="EMBL" id="MG839015">
    <property type="protein sequence ID" value="AUX82638.1"/>
    <property type="molecule type" value="Genomic_DNA"/>
</dbReference>
<accession>A0A2L0HLM7</accession>
<reference evidence="2" key="1">
    <citation type="submission" date="2018-01" db="EMBL/GenBank/DDBJ databases">
        <authorList>
            <person name="Gaut B.S."/>
            <person name="Morton B.R."/>
            <person name="Clegg M.T."/>
            <person name="Duvall M.R."/>
        </authorList>
    </citation>
    <scope>NUCLEOTIDE SEQUENCE [LARGE SCALE GENOMIC DNA]</scope>
</reference>